<proteinExistence type="predicted"/>
<dbReference type="EMBL" id="KE525353">
    <property type="protein sequence ID" value="KFB51798.1"/>
    <property type="molecule type" value="Genomic_DNA"/>
</dbReference>
<name>A0A084WNK4_ANOSI</name>
<organism evidence="1">
    <name type="scientific">Anopheles sinensis</name>
    <name type="common">Mosquito</name>
    <dbReference type="NCBI Taxonomy" id="74873"/>
    <lineage>
        <taxon>Eukaryota</taxon>
        <taxon>Metazoa</taxon>
        <taxon>Ecdysozoa</taxon>
        <taxon>Arthropoda</taxon>
        <taxon>Hexapoda</taxon>
        <taxon>Insecta</taxon>
        <taxon>Pterygota</taxon>
        <taxon>Neoptera</taxon>
        <taxon>Endopterygota</taxon>
        <taxon>Diptera</taxon>
        <taxon>Nematocera</taxon>
        <taxon>Culicoidea</taxon>
        <taxon>Culicidae</taxon>
        <taxon>Anophelinae</taxon>
        <taxon>Anopheles</taxon>
    </lineage>
</organism>
<gene>
    <name evidence="1" type="ORF">ZHAS_00019952</name>
</gene>
<dbReference type="EMBL" id="ATLV01024619">
    <property type="status" value="NOT_ANNOTATED_CDS"/>
    <property type="molecule type" value="Genomic_DNA"/>
</dbReference>
<protein>
    <submittedName>
        <fullName evidence="1 2">Uncharacterized protein</fullName>
    </submittedName>
</protein>
<dbReference type="AlphaFoldDB" id="A0A084WNK4"/>
<evidence type="ECO:0000313" key="1">
    <source>
        <dbReference type="EMBL" id="KFB51798.1"/>
    </source>
</evidence>
<dbReference type="EnsemblMetazoa" id="ASIC019952-RA">
    <property type="protein sequence ID" value="ASIC019952-PA"/>
    <property type="gene ID" value="ASIC019952"/>
</dbReference>
<dbReference type="VEuPathDB" id="VectorBase:ASIC019952"/>
<reference evidence="1 3" key="1">
    <citation type="journal article" date="2014" name="BMC Genomics">
        <title>Genome sequence of Anopheles sinensis provides insight into genetics basis of mosquito competence for malaria parasites.</title>
        <authorList>
            <person name="Zhou D."/>
            <person name="Zhang D."/>
            <person name="Ding G."/>
            <person name="Shi L."/>
            <person name="Hou Q."/>
            <person name="Ye Y."/>
            <person name="Xu Y."/>
            <person name="Zhou H."/>
            <person name="Xiong C."/>
            <person name="Li S."/>
            <person name="Yu J."/>
            <person name="Hong S."/>
            <person name="Yu X."/>
            <person name="Zou P."/>
            <person name="Chen C."/>
            <person name="Chang X."/>
            <person name="Wang W."/>
            <person name="Lv Y."/>
            <person name="Sun Y."/>
            <person name="Ma L."/>
            <person name="Shen B."/>
            <person name="Zhu C."/>
        </authorList>
    </citation>
    <scope>NUCLEOTIDE SEQUENCE [LARGE SCALE GENOMIC DNA]</scope>
</reference>
<dbReference type="Proteomes" id="UP000030765">
    <property type="component" value="Unassembled WGS sequence"/>
</dbReference>
<sequence length="52" mass="5672">MVHPQPNVHIYRTATDGRRLAGQKAGRSAVGFWLLAEMFALRGPPDHTSSGL</sequence>
<keyword evidence="3" id="KW-1185">Reference proteome</keyword>
<accession>A0A084WNK4</accession>
<evidence type="ECO:0000313" key="3">
    <source>
        <dbReference type="Proteomes" id="UP000030765"/>
    </source>
</evidence>
<reference evidence="2" key="2">
    <citation type="submission" date="2020-05" db="UniProtKB">
        <authorList>
            <consortium name="EnsemblMetazoa"/>
        </authorList>
    </citation>
    <scope>IDENTIFICATION</scope>
</reference>
<evidence type="ECO:0000313" key="2">
    <source>
        <dbReference type="EnsemblMetazoa" id="ASIC019952-PA"/>
    </source>
</evidence>